<sequence length="369" mass="42760">MLRLNGTLMSRDTQVAQVKDGNLEVINEALLPLYLKRTGYLEGWLESRAIDRHRTNSRLLKKALRLSNYDDVSMVLKVSAATITDTYWFKGDEESTLTYRDIVFKENLFDKLALYGDPDSFNLKYSPTPELTNIGSYEKCWRLIDGHWWLYKQGNDLERFSEMFIYELGKALGFSMAEYELDGKYIRSRDFTDGASVNYEAANGLVGDNDDYIFNFDAFETLFPDTAKQYVTLIYLDTLCFNMDRHTENYGILRDVQTGAVLSLAPNFDNNIALLSRGYPKNEYRKNDKLIELFQELLLKRPKALRYFTKQIIPKLDRNLILSCCDKIPVKVDRDFLCNFILSADHQISQFIQSSGMSNGFEDEPRQSL</sequence>
<comment type="caution">
    <text evidence="1">The sequence shown here is derived from an EMBL/GenBank/DDBJ whole genome shotgun (WGS) entry which is preliminary data.</text>
</comment>
<dbReference type="OrthoDB" id="9812605at2"/>
<name>A0A6N8HYL0_9FIRM</name>
<organism evidence="1 2">
    <name type="scientific">Caproicibacter fermentans</name>
    <dbReference type="NCBI Taxonomy" id="2576756"/>
    <lineage>
        <taxon>Bacteria</taxon>
        <taxon>Bacillati</taxon>
        <taxon>Bacillota</taxon>
        <taxon>Clostridia</taxon>
        <taxon>Eubacteriales</taxon>
        <taxon>Acutalibacteraceae</taxon>
        <taxon>Caproicibacter</taxon>
    </lineage>
</organism>
<reference evidence="1 2" key="1">
    <citation type="submission" date="2019-09" db="EMBL/GenBank/DDBJ databases">
        <title>Genome sequence of Clostridium sp. EA1.</title>
        <authorList>
            <person name="Poehlein A."/>
            <person name="Bengelsdorf F.R."/>
            <person name="Daniel R."/>
        </authorList>
    </citation>
    <scope>NUCLEOTIDE SEQUENCE [LARGE SCALE GENOMIC DNA]</scope>
    <source>
        <strain evidence="1 2">EA1</strain>
    </source>
</reference>
<dbReference type="Gene3D" id="1.10.1070.20">
    <property type="match status" value="1"/>
</dbReference>
<dbReference type="RefSeq" id="WP_156990184.1">
    <property type="nucleotide sequence ID" value="NZ_VWXL01000047.1"/>
</dbReference>
<accession>A0A6N8HYL0</accession>
<evidence type="ECO:0008006" key="3">
    <source>
        <dbReference type="Google" id="ProtNLM"/>
    </source>
</evidence>
<dbReference type="Proteomes" id="UP000469440">
    <property type="component" value="Unassembled WGS sequence"/>
</dbReference>
<proteinExistence type="predicted"/>
<dbReference type="AlphaFoldDB" id="A0A6N8HYL0"/>
<evidence type="ECO:0000313" key="2">
    <source>
        <dbReference type="Proteomes" id="UP000469440"/>
    </source>
</evidence>
<keyword evidence="2" id="KW-1185">Reference proteome</keyword>
<gene>
    <name evidence="1" type="ORF">CAFE_13820</name>
</gene>
<protein>
    <recommendedName>
        <fullName evidence="3">HipA-like C-terminal domain-containing protein</fullName>
    </recommendedName>
</protein>
<evidence type="ECO:0000313" key="1">
    <source>
        <dbReference type="EMBL" id="MVB10685.1"/>
    </source>
</evidence>
<dbReference type="EMBL" id="VWXL01000047">
    <property type="protein sequence ID" value="MVB10685.1"/>
    <property type="molecule type" value="Genomic_DNA"/>
</dbReference>